<name>A0A1U7JM84_9HYPH</name>
<dbReference type="Gene3D" id="1.10.287.470">
    <property type="entry name" value="Helix hairpin bin"/>
    <property type="match status" value="2"/>
</dbReference>
<dbReference type="SUPFAM" id="SSF111369">
    <property type="entry name" value="HlyD-like secretion proteins"/>
    <property type="match status" value="2"/>
</dbReference>
<feature type="domain" description="CusB-like beta-barrel" evidence="3">
    <location>
        <begin position="236"/>
        <end position="321"/>
    </location>
</feature>
<accession>A0A1U7JM84</accession>
<evidence type="ECO:0000313" key="4">
    <source>
        <dbReference type="EMBL" id="OKL45827.1"/>
    </source>
</evidence>
<dbReference type="InterPro" id="IPR059052">
    <property type="entry name" value="HH_YbhG-like"/>
</dbReference>
<dbReference type="PANTHER" id="PTHR30438:SF2">
    <property type="entry name" value="MEMBRANE PROTEIN"/>
    <property type="match status" value="1"/>
</dbReference>
<evidence type="ECO:0000259" key="2">
    <source>
        <dbReference type="Pfam" id="PF25881"/>
    </source>
</evidence>
<evidence type="ECO:0000313" key="5">
    <source>
        <dbReference type="Proteomes" id="UP000185783"/>
    </source>
</evidence>
<dbReference type="RefSeq" id="WP_028482016.1">
    <property type="nucleotide sequence ID" value="NZ_LVVZ01000003.1"/>
</dbReference>
<dbReference type="AlphaFoldDB" id="A0A1U7JM84"/>
<reference evidence="4 5" key="1">
    <citation type="submission" date="2016-03" db="EMBL/GenBank/DDBJ databases">
        <title>Genome sequence of Nesiotobacter sp. nov., a moderately halophilic alphaproteobacterium isolated from the Yellow Sea, China.</title>
        <authorList>
            <person name="Zhang G."/>
            <person name="Zhang R."/>
        </authorList>
    </citation>
    <scope>NUCLEOTIDE SEQUENCE [LARGE SCALE GENOMIC DNA]</scope>
    <source>
        <strain evidence="4 5">WB1-6</strain>
    </source>
</reference>
<organism evidence="4 5">
    <name type="scientific">Pseudovibrio exalbescens</name>
    <dbReference type="NCBI Taxonomy" id="197461"/>
    <lineage>
        <taxon>Bacteria</taxon>
        <taxon>Pseudomonadati</taxon>
        <taxon>Pseudomonadota</taxon>
        <taxon>Alphaproteobacteria</taxon>
        <taxon>Hyphomicrobiales</taxon>
        <taxon>Stappiaceae</taxon>
        <taxon>Pseudovibrio</taxon>
    </lineage>
</organism>
<dbReference type="Gene3D" id="2.40.50.100">
    <property type="match status" value="1"/>
</dbReference>
<dbReference type="EMBL" id="LVVZ01000003">
    <property type="protein sequence ID" value="OKL45827.1"/>
    <property type="molecule type" value="Genomic_DNA"/>
</dbReference>
<dbReference type="Pfam" id="PF25881">
    <property type="entry name" value="HH_YBHG"/>
    <property type="match status" value="1"/>
</dbReference>
<protein>
    <submittedName>
        <fullName evidence="4">Secretion protein HylD</fullName>
    </submittedName>
</protein>
<dbReference type="STRING" id="197461.A3843_01490"/>
<keyword evidence="5" id="KW-1185">Reference proteome</keyword>
<comment type="caution">
    <text evidence="4">The sequence shown here is derived from an EMBL/GenBank/DDBJ whole genome shotgun (WGS) entry which is preliminary data.</text>
</comment>
<evidence type="ECO:0000256" key="1">
    <source>
        <dbReference type="SAM" id="Coils"/>
    </source>
</evidence>
<dbReference type="GO" id="GO:0005886">
    <property type="term" value="C:plasma membrane"/>
    <property type="evidence" value="ECO:0007669"/>
    <property type="project" value="TreeGrafter"/>
</dbReference>
<evidence type="ECO:0000259" key="3">
    <source>
        <dbReference type="Pfam" id="PF25954"/>
    </source>
</evidence>
<dbReference type="PANTHER" id="PTHR30438">
    <property type="entry name" value="36 KDA ANTIGEN-RELATED"/>
    <property type="match status" value="1"/>
</dbReference>
<gene>
    <name evidence="4" type="ORF">A3843_01490</name>
</gene>
<keyword evidence="1" id="KW-0175">Coiled coil</keyword>
<dbReference type="Pfam" id="PF25954">
    <property type="entry name" value="Beta-barrel_RND_2"/>
    <property type="match status" value="1"/>
</dbReference>
<proteinExistence type="predicted"/>
<feature type="coiled-coil region" evidence="1">
    <location>
        <begin position="142"/>
        <end position="202"/>
    </location>
</feature>
<dbReference type="InterPro" id="IPR058792">
    <property type="entry name" value="Beta-barrel_RND_2"/>
</dbReference>
<feature type="domain" description="YbhG-like alpha-helical hairpin" evidence="2">
    <location>
        <begin position="78"/>
        <end position="197"/>
    </location>
</feature>
<dbReference type="Proteomes" id="UP000185783">
    <property type="component" value="Unassembled WGS sequence"/>
</dbReference>
<dbReference type="Gene3D" id="2.40.30.170">
    <property type="match status" value="1"/>
</dbReference>
<sequence length="323" mass="34587">MRKFLIIAILLIVATAGYVVWSVEKPAGLVVQGEVEATRVDLAAQVTARVVATPVNFGERVEKNQLLVQLASPQLTAGLAKAEAALAVARANKDLVFSTRPETIAARKAQLDKAKSDVILARKTHERVLKLRDSAVTSVQSLDRSSNALDAALKAQEAAEAQLELAQNGSSKEQKAVAVAQVQQAEAAVARIETDLKELDVSAPFAGQITARMAEIGKLFPAGSPLVSLVDIDNAWFTFNVREDLLSGLEVGETLKVRVPALENRLVDATVTAINAEGTYANWRATKATGDFDLRTFEVRAEPIDQTKGLRPGMSALIDLGAR</sequence>